<name>M6JQK0_9LEPT</name>
<proteinExistence type="predicted"/>
<dbReference type="AlphaFoldDB" id="M6JQK0"/>
<evidence type="ECO:0000313" key="2">
    <source>
        <dbReference type="Proteomes" id="UP000012106"/>
    </source>
</evidence>
<evidence type="ECO:0000313" key="1">
    <source>
        <dbReference type="EMBL" id="EMN21845.1"/>
    </source>
</evidence>
<organism evidence="1 2">
    <name type="scientific">Leptospira santarosai serovar Arenal str. MAVJ 401</name>
    <dbReference type="NCBI Taxonomy" id="1049976"/>
    <lineage>
        <taxon>Bacteria</taxon>
        <taxon>Pseudomonadati</taxon>
        <taxon>Spirochaetota</taxon>
        <taxon>Spirochaetia</taxon>
        <taxon>Leptospirales</taxon>
        <taxon>Leptospiraceae</taxon>
        <taxon>Leptospira</taxon>
    </lineage>
</organism>
<comment type="caution">
    <text evidence="1">The sequence shown here is derived from an EMBL/GenBank/DDBJ whole genome shotgun (WGS) entry which is preliminary data.</text>
</comment>
<dbReference type="Proteomes" id="UP000012106">
    <property type="component" value="Unassembled WGS sequence"/>
</dbReference>
<reference evidence="1 2" key="1">
    <citation type="submission" date="2013-01" db="EMBL/GenBank/DDBJ databases">
        <authorList>
            <person name="Harkins D.M."/>
            <person name="Durkin A.S."/>
            <person name="Brinkac L.M."/>
            <person name="Haft D.H."/>
            <person name="Selengut J.D."/>
            <person name="Sanka R."/>
            <person name="DePew J."/>
            <person name="Purushe J."/>
            <person name="Hartskeerl R.A."/>
            <person name="Ahmed A."/>
            <person name="van der Linden H."/>
            <person name="Goris M.G.A."/>
            <person name="Vinetz J.M."/>
            <person name="Sutton G.G."/>
            <person name="Nierman W.C."/>
            <person name="Fouts D.E."/>
        </authorList>
    </citation>
    <scope>NUCLEOTIDE SEQUENCE [LARGE SCALE GENOMIC DNA]</scope>
    <source>
        <strain evidence="1 2">MAVJ 401</strain>
    </source>
</reference>
<sequence length="91" mass="10389">MVFRSILKISNSGNSFFGRKEVLGLEQDSFFCSFFSLSPISIFTWDDSNSRLFRLNANTLPLNKCNQSTLNMVHYCADISKYIRAFILSSS</sequence>
<protein>
    <submittedName>
        <fullName evidence="1">Uncharacterized protein</fullName>
    </submittedName>
</protein>
<gene>
    <name evidence="1" type="ORF">LEP1GSC063_3249</name>
</gene>
<dbReference type="EMBL" id="AHMU02000048">
    <property type="protein sequence ID" value="EMN21845.1"/>
    <property type="molecule type" value="Genomic_DNA"/>
</dbReference>
<accession>M6JQK0</accession>